<evidence type="ECO:0000313" key="4">
    <source>
        <dbReference type="EMBL" id="KAK9830911.1"/>
    </source>
</evidence>
<dbReference type="InterPro" id="IPR041667">
    <property type="entry name" value="Cupin_8"/>
</dbReference>
<dbReference type="Gene3D" id="2.60.120.650">
    <property type="entry name" value="Cupin"/>
    <property type="match status" value="1"/>
</dbReference>
<feature type="compositionally biased region" description="Low complexity" evidence="2">
    <location>
        <begin position="435"/>
        <end position="444"/>
    </location>
</feature>
<dbReference type="SUPFAM" id="SSF51197">
    <property type="entry name" value="Clavaminate synthase-like"/>
    <property type="match status" value="1"/>
</dbReference>
<evidence type="ECO:0000259" key="3">
    <source>
        <dbReference type="PROSITE" id="PS51184"/>
    </source>
</evidence>
<dbReference type="AlphaFoldDB" id="A0AAW1RAU1"/>
<feature type="compositionally biased region" description="Low complexity" evidence="2">
    <location>
        <begin position="163"/>
        <end position="173"/>
    </location>
</feature>
<accession>A0AAW1RAU1</accession>
<feature type="domain" description="JmjC" evidence="3">
    <location>
        <begin position="67"/>
        <end position="235"/>
    </location>
</feature>
<dbReference type="PANTHER" id="PTHR12461">
    <property type="entry name" value="HYPOXIA-INDUCIBLE FACTOR 1 ALPHA INHIBITOR-RELATED"/>
    <property type="match status" value="1"/>
</dbReference>
<name>A0AAW1RAU1_9CHLO</name>
<feature type="compositionally biased region" description="Pro residues" evidence="2">
    <location>
        <begin position="466"/>
        <end position="475"/>
    </location>
</feature>
<keyword evidence="5" id="KW-1185">Reference proteome</keyword>
<comment type="similarity">
    <text evidence="1">Belongs to the JARID1 histone demethylase family.</text>
</comment>
<feature type="region of interest" description="Disordered" evidence="2">
    <location>
        <begin position="142"/>
        <end position="173"/>
    </location>
</feature>
<feature type="region of interest" description="Disordered" evidence="2">
    <location>
        <begin position="435"/>
        <end position="498"/>
    </location>
</feature>
<comment type="caution">
    <text evidence="4">The sequence shown here is derived from an EMBL/GenBank/DDBJ whole genome shotgun (WGS) entry which is preliminary data.</text>
</comment>
<sequence>MCSSGAVFRGDLEHHELASYPFGKFLGAVLGARNGKEAPQQDRQPGGLEQHYLAQAPILCEDGQAGPLAALQRDICVPAFLGAQRLSHINLWMNAGEARSSLHYDPFHNLLCLVGGAKAVALASPAATRALCPRPLWGESGNHAGADLSTPQPEDPAIGTPCSGSAEAGPSSEAFAKRTGGEAVLTAQLRPGDALFIPEGWWHSVCSAPASAAVNLWWRSRFGAALGPPHMATYQLRRCAQELADAERAALLRRDLLCAREERAVALLALAARLNASATRVLAALSPEAVRRVLGALAARFPRSTATLLCGALPAAAAELLITRLEAADAELAAAGRASEVPGLYERLYATVDEPSQAMACLLRGKEAFSAAALQAALRCVLNLDDLEAAQGALSGKDSALNNDTPNPVIIPPSFQDIMSPTARAAAVSAAASASGHSGGLTATQSLPPLKQGTQDGIRAFSPRPQGQPRPPAGPSAPSTPVTSPPGEEWRKVKQARP</sequence>
<evidence type="ECO:0000256" key="1">
    <source>
        <dbReference type="ARBA" id="ARBA00006801"/>
    </source>
</evidence>
<dbReference type="EMBL" id="JALJOU010000049">
    <property type="protein sequence ID" value="KAK9830911.1"/>
    <property type="molecule type" value="Genomic_DNA"/>
</dbReference>
<organism evidence="4 5">
    <name type="scientific">Elliptochloris bilobata</name>
    <dbReference type="NCBI Taxonomy" id="381761"/>
    <lineage>
        <taxon>Eukaryota</taxon>
        <taxon>Viridiplantae</taxon>
        <taxon>Chlorophyta</taxon>
        <taxon>core chlorophytes</taxon>
        <taxon>Trebouxiophyceae</taxon>
        <taxon>Trebouxiophyceae incertae sedis</taxon>
        <taxon>Elliptochloris clade</taxon>
        <taxon>Elliptochloris</taxon>
    </lineage>
</organism>
<dbReference type="Pfam" id="PF13621">
    <property type="entry name" value="Cupin_8"/>
    <property type="match status" value="1"/>
</dbReference>
<dbReference type="PANTHER" id="PTHR12461:SF102">
    <property type="entry name" value="LYSINE-SPECIFIC DEMETHYLASE JMJ31"/>
    <property type="match status" value="1"/>
</dbReference>
<evidence type="ECO:0000256" key="2">
    <source>
        <dbReference type="SAM" id="MobiDB-lite"/>
    </source>
</evidence>
<dbReference type="Proteomes" id="UP001445335">
    <property type="component" value="Unassembled WGS sequence"/>
</dbReference>
<dbReference type="PROSITE" id="PS51184">
    <property type="entry name" value="JMJC"/>
    <property type="match status" value="1"/>
</dbReference>
<gene>
    <name evidence="4" type="ORF">WJX81_004106</name>
</gene>
<protein>
    <recommendedName>
        <fullName evidence="3">JmjC domain-containing protein</fullName>
    </recommendedName>
</protein>
<reference evidence="4 5" key="1">
    <citation type="journal article" date="2024" name="Nat. Commun.">
        <title>Phylogenomics reveals the evolutionary origins of lichenization in chlorophyte algae.</title>
        <authorList>
            <person name="Puginier C."/>
            <person name="Libourel C."/>
            <person name="Otte J."/>
            <person name="Skaloud P."/>
            <person name="Haon M."/>
            <person name="Grisel S."/>
            <person name="Petersen M."/>
            <person name="Berrin J.G."/>
            <person name="Delaux P.M."/>
            <person name="Dal Grande F."/>
            <person name="Keller J."/>
        </authorList>
    </citation>
    <scope>NUCLEOTIDE SEQUENCE [LARGE SCALE GENOMIC DNA]</scope>
    <source>
        <strain evidence="4 5">SAG 245.80</strain>
    </source>
</reference>
<proteinExistence type="inferred from homology"/>
<evidence type="ECO:0000313" key="5">
    <source>
        <dbReference type="Proteomes" id="UP001445335"/>
    </source>
</evidence>
<dbReference type="InterPro" id="IPR003347">
    <property type="entry name" value="JmjC_dom"/>
</dbReference>
<feature type="compositionally biased region" description="Low complexity" evidence="2">
    <location>
        <begin position="476"/>
        <end position="486"/>
    </location>
</feature>